<reference evidence="4 5" key="1">
    <citation type="journal article" date="2018" name="Sci. Rep.">
        <title>Genomic signatures of local adaptation to the degree of environmental predictability in rotifers.</title>
        <authorList>
            <person name="Franch-Gras L."/>
            <person name="Hahn C."/>
            <person name="Garcia-Roger E.M."/>
            <person name="Carmona M.J."/>
            <person name="Serra M."/>
            <person name="Gomez A."/>
        </authorList>
    </citation>
    <scope>NUCLEOTIDE SEQUENCE [LARGE SCALE GENOMIC DNA]</scope>
    <source>
        <strain evidence="4">HYR1</strain>
    </source>
</reference>
<evidence type="ECO:0000259" key="3">
    <source>
        <dbReference type="Pfam" id="PF03807"/>
    </source>
</evidence>
<comment type="caution">
    <text evidence="4">The sequence shown here is derived from an EMBL/GenBank/DDBJ whole genome shotgun (WGS) entry which is preliminary data.</text>
</comment>
<keyword evidence="5" id="KW-1185">Reference proteome</keyword>
<dbReference type="GO" id="GO:0055129">
    <property type="term" value="P:L-proline biosynthetic process"/>
    <property type="evidence" value="ECO:0007669"/>
    <property type="project" value="TreeGrafter"/>
</dbReference>
<organism evidence="4 5">
    <name type="scientific">Brachionus plicatilis</name>
    <name type="common">Marine rotifer</name>
    <name type="synonym">Brachionus muelleri</name>
    <dbReference type="NCBI Taxonomy" id="10195"/>
    <lineage>
        <taxon>Eukaryota</taxon>
        <taxon>Metazoa</taxon>
        <taxon>Spiralia</taxon>
        <taxon>Gnathifera</taxon>
        <taxon>Rotifera</taxon>
        <taxon>Eurotatoria</taxon>
        <taxon>Monogononta</taxon>
        <taxon>Pseudotrocha</taxon>
        <taxon>Ploima</taxon>
        <taxon>Brachionidae</taxon>
        <taxon>Brachionus</taxon>
    </lineage>
</organism>
<dbReference type="EMBL" id="REGN01008818">
    <property type="protein sequence ID" value="RNA02605.1"/>
    <property type="molecule type" value="Genomic_DNA"/>
</dbReference>
<protein>
    <submittedName>
        <fullName evidence="4">NADP-dependent oxidoreductase domain-containing 1</fullName>
        <ecNumber evidence="4">1.5.1.2</ecNumber>
    </submittedName>
</protein>
<dbReference type="AlphaFoldDB" id="A0A3M7PV26"/>
<dbReference type="Proteomes" id="UP000276133">
    <property type="component" value="Unassembled WGS sequence"/>
</dbReference>
<evidence type="ECO:0000256" key="1">
    <source>
        <dbReference type="ARBA" id="ARBA00005525"/>
    </source>
</evidence>
<dbReference type="Pfam" id="PF03807">
    <property type="entry name" value="F420_oxidored"/>
    <property type="match status" value="1"/>
</dbReference>
<proteinExistence type="inferred from homology"/>
<evidence type="ECO:0000313" key="5">
    <source>
        <dbReference type="Proteomes" id="UP000276133"/>
    </source>
</evidence>
<dbReference type="OrthoDB" id="195672at2759"/>
<comment type="similarity">
    <text evidence="1">Belongs to the pyrroline-5-carboxylate reductase family.</text>
</comment>
<accession>A0A3M7PV26</accession>
<feature type="region of interest" description="Disordered" evidence="2">
    <location>
        <begin position="1"/>
        <end position="22"/>
    </location>
</feature>
<dbReference type="Gene3D" id="3.40.50.720">
    <property type="entry name" value="NAD(P)-binding Rossmann-like Domain"/>
    <property type="match status" value="1"/>
</dbReference>
<sequence>METKDLPSENIVSSENFAGTDSHDLNRQVTDFLKNVSRENTDNSVNKTKQTIFKDQDHTTNLVEQSMQLSSFNLNNEIINGIRDFEWEDELEKCHFPSRNITIKNLRKKSHAQIVTVCAHAAYFVGIANRIRRNIEEIRSCGKLGTQLARCFLEYAEVYSHELQISTRQPELLKEFHAKSIRCYFDNKKLINSVNIVFICVLPSQLEQVVKDIRDNLPEKCIIYSLVRPHSGMQLKNLIYNGIVESFILRPEFSFNENFKQAVINWNYTIDILDCFSKPEIIAAINPFLEEEDCMVTMSNKTRATYVYSLINICSFLNLGKNETLNALKNFVFASTGKHSKIEEFHLYENKNLSMHLPIVDLVEAAQNPTEFSNRLDSHKSIRKSLAKNFVAFFEEINAWRARNLKSSTI</sequence>
<evidence type="ECO:0000313" key="4">
    <source>
        <dbReference type="EMBL" id="RNA02605.1"/>
    </source>
</evidence>
<dbReference type="GO" id="GO:0004735">
    <property type="term" value="F:pyrroline-5-carboxylate reductase activity"/>
    <property type="evidence" value="ECO:0007669"/>
    <property type="project" value="UniProtKB-EC"/>
</dbReference>
<dbReference type="EC" id="1.5.1.2" evidence="4"/>
<dbReference type="STRING" id="10195.A0A3M7PV26"/>
<dbReference type="PANTHER" id="PTHR11645:SF58">
    <property type="entry name" value="NADP-DEPENDENT OXIDOREDUCTASE DOMAIN-CONTAINING PROTEIN 1"/>
    <property type="match status" value="1"/>
</dbReference>
<feature type="domain" description="Pyrroline-5-carboxylate reductase catalytic N-terminal" evidence="3">
    <location>
        <begin position="141"/>
        <end position="223"/>
    </location>
</feature>
<evidence type="ECO:0000256" key="2">
    <source>
        <dbReference type="SAM" id="MobiDB-lite"/>
    </source>
</evidence>
<dbReference type="SUPFAM" id="SSF51735">
    <property type="entry name" value="NAD(P)-binding Rossmann-fold domains"/>
    <property type="match status" value="1"/>
</dbReference>
<feature type="compositionally biased region" description="Polar residues" evidence="2">
    <location>
        <begin position="10"/>
        <end position="19"/>
    </location>
</feature>
<gene>
    <name evidence="4" type="ORF">BpHYR1_019523</name>
</gene>
<dbReference type="PANTHER" id="PTHR11645">
    <property type="entry name" value="PYRROLINE-5-CARBOXYLATE REDUCTASE"/>
    <property type="match status" value="1"/>
</dbReference>
<dbReference type="InterPro" id="IPR028939">
    <property type="entry name" value="P5C_Rdtase_cat_N"/>
</dbReference>
<dbReference type="InterPro" id="IPR036291">
    <property type="entry name" value="NAD(P)-bd_dom_sf"/>
</dbReference>
<keyword evidence="4" id="KW-0560">Oxidoreductase</keyword>
<name>A0A3M7PV26_BRAPC</name>